<reference evidence="2 3" key="1">
    <citation type="submission" date="2019-02" db="EMBL/GenBank/DDBJ databases">
        <title>Genomic Encyclopedia of Type Strains, Phase IV (KMG-IV): sequencing the most valuable type-strain genomes for metagenomic binning, comparative biology and taxonomic classification.</title>
        <authorList>
            <person name="Goeker M."/>
        </authorList>
    </citation>
    <scope>NUCLEOTIDE SEQUENCE [LARGE SCALE GENOMIC DNA]</scope>
    <source>
        <strain evidence="2 3">DSM 18116</strain>
    </source>
</reference>
<organism evidence="2 3">
    <name type="scientific">Pseudobacter ginsenosidimutans</name>
    <dbReference type="NCBI Taxonomy" id="661488"/>
    <lineage>
        <taxon>Bacteria</taxon>
        <taxon>Pseudomonadati</taxon>
        <taxon>Bacteroidota</taxon>
        <taxon>Chitinophagia</taxon>
        <taxon>Chitinophagales</taxon>
        <taxon>Chitinophagaceae</taxon>
        <taxon>Pseudobacter</taxon>
    </lineage>
</organism>
<feature type="signal peptide" evidence="1">
    <location>
        <begin position="1"/>
        <end position="23"/>
    </location>
</feature>
<gene>
    <name evidence="2" type="ORF">EV199_0292</name>
</gene>
<evidence type="ECO:0000313" key="2">
    <source>
        <dbReference type="EMBL" id="RZS74444.1"/>
    </source>
</evidence>
<dbReference type="PROSITE" id="PS51257">
    <property type="entry name" value="PROKAR_LIPOPROTEIN"/>
    <property type="match status" value="1"/>
</dbReference>
<sequence>MNKIRHFVIYTSLLLLVACTNIASLCRHDFSNETGFTYRDSPSSPERLQQSISINYLPAAMQGKVISWQMLKDVSFKSKWNEEFQLDFMYPVFGENVKKLKGQKHRISGYMVPLNIKEGLYAVSRYTYAACYFCGKSGPESVVSLKFTKKPRRFKLDEYVTVSGTMDLNDKDVNDFIYIFRNAEEVR</sequence>
<protein>
    <recommendedName>
        <fullName evidence="4">DUF3299 domain-containing protein</fullName>
    </recommendedName>
</protein>
<keyword evidence="1" id="KW-0732">Signal</keyword>
<dbReference type="AlphaFoldDB" id="A0A4Q7N1J0"/>
<evidence type="ECO:0000313" key="3">
    <source>
        <dbReference type="Proteomes" id="UP000293874"/>
    </source>
</evidence>
<dbReference type="RefSeq" id="WP_130538910.1">
    <property type="nucleotide sequence ID" value="NZ_CP042431.1"/>
</dbReference>
<evidence type="ECO:0008006" key="4">
    <source>
        <dbReference type="Google" id="ProtNLM"/>
    </source>
</evidence>
<name>A0A4Q7N1J0_9BACT</name>
<accession>A0A4Q7N1J0</accession>
<evidence type="ECO:0000256" key="1">
    <source>
        <dbReference type="SAM" id="SignalP"/>
    </source>
</evidence>
<dbReference type="Gene3D" id="2.40.50.870">
    <property type="entry name" value="Protein of unknown function (DUF3299)"/>
    <property type="match status" value="1"/>
</dbReference>
<dbReference type="Proteomes" id="UP000293874">
    <property type="component" value="Unassembled WGS sequence"/>
</dbReference>
<feature type="chain" id="PRO_5020658084" description="DUF3299 domain-containing protein" evidence="1">
    <location>
        <begin position="24"/>
        <end position="187"/>
    </location>
</feature>
<keyword evidence="3" id="KW-1185">Reference proteome</keyword>
<dbReference type="OrthoDB" id="1348500at2"/>
<dbReference type="EMBL" id="SGXA01000001">
    <property type="protein sequence ID" value="RZS74444.1"/>
    <property type="molecule type" value="Genomic_DNA"/>
</dbReference>
<comment type="caution">
    <text evidence="2">The sequence shown here is derived from an EMBL/GenBank/DDBJ whole genome shotgun (WGS) entry which is preliminary data.</text>
</comment>
<proteinExistence type="predicted"/>